<evidence type="ECO:0000313" key="2">
    <source>
        <dbReference type="EMBL" id="KAG9354104.1"/>
    </source>
</evidence>
<gene>
    <name evidence="2" type="ORF">JZ751_012228</name>
</gene>
<dbReference type="Proteomes" id="UP000824540">
    <property type="component" value="Unassembled WGS sequence"/>
</dbReference>
<feature type="compositionally biased region" description="Basic and acidic residues" evidence="1">
    <location>
        <begin position="1"/>
        <end position="14"/>
    </location>
</feature>
<evidence type="ECO:0000313" key="3">
    <source>
        <dbReference type="Proteomes" id="UP000824540"/>
    </source>
</evidence>
<accession>A0A8T2PRY1</accession>
<dbReference type="EMBL" id="JAFBMS010000003">
    <property type="protein sequence ID" value="KAG9354104.1"/>
    <property type="molecule type" value="Genomic_DNA"/>
</dbReference>
<comment type="caution">
    <text evidence="2">The sequence shown here is derived from an EMBL/GenBank/DDBJ whole genome shotgun (WGS) entry which is preliminary data.</text>
</comment>
<proteinExistence type="predicted"/>
<name>A0A8T2PRY1_9TELE</name>
<reference evidence="2" key="1">
    <citation type="thesis" date="2021" institute="BYU ScholarsArchive" country="Provo, UT, USA">
        <title>Applications of and Algorithms for Genome Assembly and Genomic Analyses with an Emphasis on Marine Teleosts.</title>
        <authorList>
            <person name="Pickett B.D."/>
        </authorList>
    </citation>
    <scope>NUCLEOTIDE SEQUENCE</scope>
    <source>
        <strain evidence="2">HI-2016</strain>
    </source>
</reference>
<keyword evidence="3" id="KW-1185">Reference proteome</keyword>
<dbReference type="AlphaFoldDB" id="A0A8T2PRY1"/>
<feature type="region of interest" description="Disordered" evidence="1">
    <location>
        <begin position="1"/>
        <end position="22"/>
    </location>
</feature>
<organism evidence="2 3">
    <name type="scientific">Albula glossodonta</name>
    <name type="common">roundjaw bonefish</name>
    <dbReference type="NCBI Taxonomy" id="121402"/>
    <lineage>
        <taxon>Eukaryota</taxon>
        <taxon>Metazoa</taxon>
        <taxon>Chordata</taxon>
        <taxon>Craniata</taxon>
        <taxon>Vertebrata</taxon>
        <taxon>Euteleostomi</taxon>
        <taxon>Actinopterygii</taxon>
        <taxon>Neopterygii</taxon>
        <taxon>Teleostei</taxon>
        <taxon>Albuliformes</taxon>
        <taxon>Albulidae</taxon>
        <taxon>Albula</taxon>
    </lineage>
</organism>
<sequence>MAVDMARRVGEQGEGRTPGVAPAPRRLVWRRDRELLGGHGCPFARRQAVALGLVDVHSVGRQGSLLLIVRASQSGQHFSSSRVMRARASMDPLICSIVWSARQWCSCRVSRDMCWDGLTPSRPARNWDLHDRTIAWNCREGMEQGFQMESSRNCWSWQDHAGPGYAEDRPHRGDTSGDYNLYSFPG</sequence>
<evidence type="ECO:0000256" key="1">
    <source>
        <dbReference type="SAM" id="MobiDB-lite"/>
    </source>
</evidence>
<protein>
    <submittedName>
        <fullName evidence="2">Uncharacterized protein</fullName>
    </submittedName>
</protein>